<sequence>MKDAVDAQFRDQQDGFRKDQTCTDQIATLRSSPNNQLSGTRHYTSTSLIMKRRLTFLKLPDSSSSNSSSSNNTSTSSSCSNHILKYNRELTDELDLNNQNTERFDLMHNLNNENNNNMNEHHHHFAYNTYIKRRNSENYEHSKLLYNNNSNNNNAIPSTTGNQLFNVSETIGNHCHITISKRRDNATITNLQSINNNSNCTKITSTTPFSSSFRDSNTMNQLLTRLNSIPTTHYSRPDQSRNIIRTHSCSRGKSRYYSHGSASVPDPASPVRS</sequence>
<feature type="region of interest" description="Disordered" evidence="1">
    <location>
        <begin position="249"/>
        <end position="273"/>
    </location>
</feature>
<keyword evidence="3" id="KW-1185">Reference proteome</keyword>
<dbReference type="STRING" id="31246.A0A183PBY4"/>
<protein>
    <submittedName>
        <fullName evidence="2">Uncharacterized protein</fullName>
    </submittedName>
</protein>
<feature type="region of interest" description="Disordered" evidence="1">
    <location>
        <begin position="60"/>
        <end position="79"/>
    </location>
</feature>
<accession>A0A183PBY4</accession>
<evidence type="ECO:0000256" key="1">
    <source>
        <dbReference type="SAM" id="MobiDB-lite"/>
    </source>
</evidence>
<reference evidence="2 3" key="1">
    <citation type="submission" date="2018-11" db="EMBL/GenBank/DDBJ databases">
        <authorList>
            <consortium name="Pathogen Informatics"/>
        </authorList>
    </citation>
    <scope>NUCLEOTIDE SEQUENCE [LARGE SCALE GENOMIC DNA]</scope>
    <source>
        <strain>Denwood</strain>
        <strain evidence="3">Zambia</strain>
    </source>
</reference>
<feature type="compositionally biased region" description="Low complexity" evidence="1">
    <location>
        <begin position="62"/>
        <end position="79"/>
    </location>
</feature>
<gene>
    <name evidence="2" type="ORF">SMTD_LOCUS11870</name>
</gene>
<organism evidence="2 3">
    <name type="scientific">Schistosoma mattheei</name>
    <dbReference type="NCBI Taxonomy" id="31246"/>
    <lineage>
        <taxon>Eukaryota</taxon>
        <taxon>Metazoa</taxon>
        <taxon>Spiralia</taxon>
        <taxon>Lophotrochozoa</taxon>
        <taxon>Platyhelminthes</taxon>
        <taxon>Trematoda</taxon>
        <taxon>Digenea</taxon>
        <taxon>Strigeidida</taxon>
        <taxon>Schistosomatoidea</taxon>
        <taxon>Schistosomatidae</taxon>
        <taxon>Schistosoma</taxon>
    </lineage>
</organism>
<evidence type="ECO:0000313" key="3">
    <source>
        <dbReference type="Proteomes" id="UP000269396"/>
    </source>
</evidence>
<evidence type="ECO:0000313" key="2">
    <source>
        <dbReference type="EMBL" id="VDP59441.1"/>
    </source>
</evidence>
<dbReference type="Proteomes" id="UP000269396">
    <property type="component" value="Unassembled WGS sequence"/>
</dbReference>
<dbReference type="AlphaFoldDB" id="A0A183PBY4"/>
<name>A0A183PBY4_9TREM</name>
<dbReference type="EMBL" id="UZAL01031873">
    <property type="protein sequence ID" value="VDP59441.1"/>
    <property type="molecule type" value="Genomic_DNA"/>
</dbReference>
<proteinExistence type="predicted"/>